<feature type="transmembrane region" description="Helical" evidence="3">
    <location>
        <begin position="241"/>
        <end position="266"/>
    </location>
</feature>
<evidence type="ECO:0000313" key="6">
    <source>
        <dbReference type="Proteomes" id="UP000600171"/>
    </source>
</evidence>
<feature type="domain" description="EamA" evidence="4">
    <location>
        <begin position="22"/>
        <end position="146"/>
    </location>
</feature>
<feature type="transmembrane region" description="Helical" evidence="3">
    <location>
        <begin position="106"/>
        <end position="125"/>
    </location>
</feature>
<keyword evidence="6" id="KW-1185">Reference proteome</keyword>
<dbReference type="Proteomes" id="UP000600171">
    <property type="component" value="Unassembled WGS sequence"/>
</dbReference>
<dbReference type="AlphaFoldDB" id="A0A917IQR4"/>
<comment type="similarity">
    <text evidence="1">Belongs to the EamA transporter family.</text>
</comment>
<feature type="transmembrane region" description="Helical" evidence="3">
    <location>
        <begin position="21"/>
        <end position="44"/>
    </location>
</feature>
<keyword evidence="3" id="KW-0812">Transmembrane</keyword>
<evidence type="ECO:0000256" key="3">
    <source>
        <dbReference type="SAM" id="Phobius"/>
    </source>
</evidence>
<dbReference type="EMBL" id="BMDC01000001">
    <property type="protein sequence ID" value="GGH60991.1"/>
    <property type="molecule type" value="Genomic_DNA"/>
</dbReference>
<gene>
    <name evidence="5" type="ORF">GCM10007359_09740</name>
</gene>
<feature type="transmembrane region" description="Helical" evidence="3">
    <location>
        <begin position="216"/>
        <end position="234"/>
    </location>
</feature>
<protein>
    <submittedName>
        <fullName evidence="5">Membrane protein</fullName>
    </submittedName>
</protein>
<dbReference type="InterPro" id="IPR037185">
    <property type="entry name" value="EmrE-like"/>
</dbReference>
<dbReference type="PANTHER" id="PTHR22911">
    <property type="entry name" value="ACYL-MALONYL CONDENSING ENZYME-RELATED"/>
    <property type="match status" value="1"/>
</dbReference>
<proteinExistence type="inferred from homology"/>
<dbReference type="SUPFAM" id="SSF103481">
    <property type="entry name" value="Multidrug resistance efflux transporter EmrE"/>
    <property type="match status" value="2"/>
</dbReference>
<dbReference type="InterPro" id="IPR000620">
    <property type="entry name" value="EamA_dom"/>
</dbReference>
<keyword evidence="3" id="KW-1133">Transmembrane helix</keyword>
<dbReference type="Pfam" id="PF00892">
    <property type="entry name" value="EamA"/>
    <property type="match status" value="2"/>
</dbReference>
<feature type="transmembrane region" description="Helical" evidence="3">
    <location>
        <begin position="187"/>
        <end position="210"/>
    </location>
</feature>
<evidence type="ECO:0000313" key="5">
    <source>
        <dbReference type="EMBL" id="GGH60991.1"/>
    </source>
</evidence>
<dbReference type="GO" id="GO:0015565">
    <property type="term" value="F:threonine efflux transmembrane transporter activity"/>
    <property type="evidence" value="ECO:0007669"/>
    <property type="project" value="TreeGrafter"/>
</dbReference>
<organism evidence="5 6">
    <name type="scientific">Rothia aerolata</name>
    <dbReference type="NCBI Taxonomy" id="1812262"/>
    <lineage>
        <taxon>Bacteria</taxon>
        <taxon>Bacillati</taxon>
        <taxon>Actinomycetota</taxon>
        <taxon>Actinomycetes</taxon>
        <taxon>Micrococcales</taxon>
        <taxon>Micrococcaceae</taxon>
        <taxon>Rothia</taxon>
    </lineage>
</organism>
<feature type="domain" description="EamA" evidence="4">
    <location>
        <begin position="155"/>
        <end position="288"/>
    </location>
</feature>
<sequence>MAKFSVATIADKVPAQHRGTTALLFVILGSLGIQTSTAVVSTLFTEFSPISIAGLRMASAAVILLLLVRPRPSRLLRSDWPQVVLYGVVVTLMTIGYFGAVKYIPLGIAVTIEFLGAFGVSLLGVRRWRDGLLSIGALVGVILIAGPTFENSHAIGYLFGALSALCMGGYTLLSARMGHGSPAVEGLKGLTLSITISALLLAPFSVPAIPHLHTDAWIRVLLAGAFGVALAYSADGIAGRLTSAAVIGVLFSLDPVIGALIGTVLLGEVLPLPAYLGILLIAVSGAVLVWQTNRSGLKIPVHTAVLDAIVSTKTGQLPAIKPQQRRPHHPKSEENQKK</sequence>
<feature type="transmembrane region" description="Helical" evidence="3">
    <location>
        <begin position="132"/>
        <end position="149"/>
    </location>
</feature>
<dbReference type="GO" id="GO:0005886">
    <property type="term" value="C:plasma membrane"/>
    <property type="evidence" value="ECO:0007669"/>
    <property type="project" value="TreeGrafter"/>
</dbReference>
<name>A0A917IQR4_9MICC</name>
<reference evidence="5 6" key="1">
    <citation type="journal article" date="2014" name="Int. J. Syst. Evol. Microbiol.">
        <title>Complete genome sequence of Corynebacterium casei LMG S-19264T (=DSM 44701T), isolated from a smear-ripened cheese.</title>
        <authorList>
            <consortium name="US DOE Joint Genome Institute (JGI-PGF)"/>
            <person name="Walter F."/>
            <person name="Albersmeier A."/>
            <person name="Kalinowski J."/>
            <person name="Ruckert C."/>
        </authorList>
    </citation>
    <scope>NUCLEOTIDE SEQUENCE [LARGE SCALE GENOMIC DNA]</scope>
    <source>
        <strain evidence="5 6">CCM 8669</strain>
    </source>
</reference>
<feature type="transmembrane region" description="Helical" evidence="3">
    <location>
        <begin position="155"/>
        <end position="175"/>
    </location>
</feature>
<evidence type="ECO:0000256" key="2">
    <source>
        <dbReference type="SAM" id="MobiDB-lite"/>
    </source>
</evidence>
<feature type="transmembrane region" description="Helical" evidence="3">
    <location>
        <begin position="80"/>
        <end position="100"/>
    </location>
</feature>
<feature type="transmembrane region" description="Helical" evidence="3">
    <location>
        <begin position="50"/>
        <end position="68"/>
    </location>
</feature>
<comment type="caution">
    <text evidence="5">The sequence shown here is derived from an EMBL/GenBank/DDBJ whole genome shotgun (WGS) entry which is preliminary data.</text>
</comment>
<dbReference type="RefSeq" id="WP_188359167.1">
    <property type="nucleotide sequence ID" value="NZ_BMDC01000001.1"/>
</dbReference>
<evidence type="ECO:0000256" key="1">
    <source>
        <dbReference type="ARBA" id="ARBA00007362"/>
    </source>
</evidence>
<feature type="transmembrane region" description="Helical" evidence="3">
    <location>
        <begin position="272"/>
        <end position="290"/>
    </location>
</feature>
<dbReference type="PANTHER" id="PTHR22911:SF37">
    <property type="entry name" value="THREONINE_HOMOSERINE EXPORTER RHTA"/>
    <property type="match status" value="1"/>
</dbReference>
<accession>A0A917IQR4</accession>
<feature type="region of interest" description="Disordered" evidence="2">
    <location>
        <begin position="319"/>
        <end position="338"/>
    </location>
</feature>
<evidence type="ECO:0000259" key="4">
    <source>
        <dbReference type="Pfam" id="PF00892"/>
    </source>
</evidence>
<keyword evidence="3" id="KW-0472">Membrane</keyword>